<gene>
    <name evidence="1" type="ORF">KUDE01_022330</name>
</gene>
<reference evidence="1" key="1">
    <citation type="submission" date="2023-04" db="EMBL/GenBank/DDBJ databases">
        <title>Chromosome-level genome of Chaenocephalus aceratus.</title>
        <authorList>
            <person name="Park H."/>
        </authorList>
    </citation>
    <scope>NUCLEOTIDE SEQUENCE</scope>
    <source>
        <strain evidence="1">DE</strain>
        <tissue evidence="1">Muscle</tissue>
    </source>
</reference>
<keyword evidence="2" id="KW-1185">Reference proteome</keyword>
<protein>
    <submittedName>
        <fullName evidence="1">RNA polymerase sigma-B factor</fullName>
    </submittedName>
</protein>
<sequence>MAGLEIVQTEEMPKVRIDNIHPVIKAFIGNVTVKQWALLKVGTPDDTTQVLLADMFMNIVTALREAFLQAFRSMDVVVSEDCVKATLGDTIPESFAEVLKVDDQVQCASSKLLSEW</sequence>
<evidence type="ECO:0000313" key="1">
    <source>
        <dbReference type="EMBL" id="KAK1884008.1"/>
    </source>
</evidence>
<proteinExistence type="predicted"/>
<dbReference type="AlphaFoldDB" id="A0AAD9BJS4"/>
<dbReference type="EMBL" id="JASDAP010000022">
    <property type="protein sequence ID" value="KAK1884008.1"/>
    <property type="molecule type" value="Genomic_DNA"/>
</dbReference>
<name>A0AAD9BJS4_DISEL</name>
<evidence type="ECO:0000313" key="2">
    <source>
        <dbReference type="Proteomes" id="UP001228049"/>
    </source>
</evidence>
<comment type="caution">
    <text evidence="1">The sequence shown here is derived from an EMBL/GenBank/DDBJ whole genome shotgun (WGS) entry which is preliminary data.</text>
</comment>
<organism evidence="1 2">
    <name type="scientific">Dissostichus eleginoides</name>
    <name type="common">Patagonian toothfish</name>
    <name type="synonym">Dissostichus amissus</name>
    <dbReference type="NCBI Taxonomy" id="100907"/>
    <lineage>
        <taxon>Eukaryota</taxon>
        <taxon>Metazoa</taxon>
        <taxon>Chordata</taxon>
        <taxon>Craniata</taxon>
        <taxon>Vertebrata</taxon>
        <taxon>Euteleostomi</taxon>
        <taxon>Actinopterygii</taxon>
        <taxon>Neopterygii</taxon>
        <taxon>Teleostei</taxon>
        <taxon>Neoteleostei</taxon>
        <taxon>Acanthomorphata</taxon>
        <taxon>Eupercaria</taxon>
        <taxon>Perciformes</taxon>
        <taxon>Notothenioidei</taxon>
        <taxon>Nototheniidae</taxon>
        <taxon>Dissostichus</taxon>
    </lineage>
</organism>
<accession>A0AAD9BJS4</accession>
<dbReference type="Proteomes" id="UP001228049">
    <property type="component" value="Unassembled WGS sequence"/>
</dbReference>